<dbReference type="GO" id="GO:0016829">
    <property type="term" value="F:lyase activity"/>
    <property type="evidence" value="ECO:0007669"/>
    <property type="project" value="InterPro"/>
</dbReference>
<evidence type="ECO:0000256" key="3">
    <source>
        <dbReference type="ARBA" id="ARBA00022989"/>
    </source>
</evidence>
<dbReference type="GO" id="GO:0016020">
    <property type="term" value="C:membrane"/>
    <property type="evidence" value="ECO:0007669"/>
    <property type="project" value="UniProtKB-SubCell"/>
</dbReference>
<keyword evidence="2 5" id="KW-0812">Transmembrane</keyword>
<keyword evidence="4 5" id="KW-0472">Membrane</keyword>
<accession>A0A7C9RM02</accession>
<proteinExistence type="predicted"/>
<evidence type="ECO:0000256" key="4">
    <source>
        <dbReference type="ARBA" id="ARBA00023136"/>
    </source>
</evidence>
<feature type="transmembrane region" description="Helical" evidence="5">
    <location>
        <begin position="23"/>
        <end position="45"/>
    </location>
</feature>
<protein>
    <submittedName>
        <fullName evidence="6">Uncharacterized protein</fullName>
    </submittedName>
</protein>
<organism evidence="6 7">
    <name type="scientific">Lentzea alba</name>
    <dbReference type="NCBI Taxonomy" id="2714351"/>
    <lineage>
        <taxon>Bacteria</taxon>
        <taxon>Bacillati</taxon>
        <taxon>Actinomycetota</taxon>
        <taxon>Actinomycetes</taxon>
        <taxon>Pseudonocardiales</taxon>
        <taxon>Pseudonocardiaceae</taxon>
        <taxon>Lentzea</taxon>
    </lineage>
</organism>
<comment type="subcellular location">
    <subcellularLocation>
        <location evidence="1">Membrane</location>
        <topology evidence="1">Multi-pass membrane protein</topology>
    </subcellularLocation>
</comment>
<evidence type="ECO:0000256" key="5">
    <source>
        <dbReference type="SAM" id="Phobius"/>
    </source>
</evidence>
<feature type="transmembrane region" description="Helical" evidence="5">
    <location>
        <begin position="57"/>
        <end position="75"/>
    </location>
</feature>
<evidence type="ECO:0000313" key="6">
    <source>
        <dbReference type="EMBL" id="NGY58331.1"/>
    </source>
</evidence>
<comment type="caution">
    <text evidence="6">The sequence shown here is derived from an EMBL/GenBank/DDBJ whole genome shotgun (WGS) entry which is preliminary data.</text>
</comment>
<keyword evidence="3 5" id="KW-1133">Transmembrane helix</keyword>
<dbReference type="AlphaFoldDB" id="A0A7C9RM02"/>
<name>A0A7C9RM02_9PSEU</name>
<dbReference type="Proteomes" id="UP000481360">
    <property type="component" value="Unassembled WGS sequence"/>
</dbReference>
<keyword evidence="7" id="KW-1185">Reference proteome</keyword>
<gene>
    <name evidence="6" type="ORF">G7043_05205</name>
</gene>
<reference evidence="6 7" key="1">
    <citation type="submission" date="2020-03" db="EMBL/GenBank/DDBJ databases">
        <title>Isolation and identification of active actinomycetes.</title>
        <authorList>
            <person name="Sun X."/>
        </authorList>
    </citation>
    <scope>NUCLEOTIDE SEQUENCE [LARGE SCALE GENOMIC DNA]</scope>
    <source>
        <strain evidence="6 7">NEAU-D13</strain>
    </source>
</reference>
<dbReference type="RefSeq" id="WP_166044374.1">
    <property type="nucleotide sequence ID" value="NZ_JAAMPJ010000001.1"/>
</dbReference>
<evidence type="ECO:0000256" key="1">
    <source>
        <dbReference type="ARBA" id="ARBA00004141"/>
    </source>
</evidence>
<dbReference type="PANTHER" id="PTHR42038">
    <property type="match status" value="1"/>
</dbReference>
<dbReference type="PANTHER" id="PTHR42038:SF2">
    <property type="entry name" value="TERPENE CYCLASE AUSL"/>
    <property type="match status" value="1"/>
</dbReference>
<evidence type="ECO:0000313" key="7">
    <source>
        <dbReference type="Proteomes" id="UP000481360"/>
    </source>
</evidence>
<evidence type="ECO:0000256" key="2">
    <source>
        <dbReference type="ARBA" id="ARBA00022692"/>
    </source>
</evidence>
<sequence>MSGIMWSITYVAIVYRGFKDKSFGMPLIPLALNIAWEFLVAVVYGHHSSGIVAVTQIAWLVLDVLIVVTFVLYGYRHYKEAFGISRSGSPWRS</sequence>
<dbReference type="Pfam" id="PF25129">
    <property type="entry name" value="Pyr4-TMTC"/>
    <property type="match status" value="1"/>
</dbReference>
<dbReference type="EMBL" id="JAAMPJ010000001">
    <property type="protein sequence ID" value="NGY58331.1"/>
    <property type="molecule type" value="Genomic_DNA"/>
</dbReference>
<dbReference type="InterPro" id="IPR039020">
    <property type="entry name" value="PaxB-like"/>
</dbReference>